<keyword evidence="4" id="KW-1185">Reference proteome</keyword>
<evidence type="ECO:0000256" key="1">
    <source>
        <dbReference type="SAM" id="MobiDB-lite"/>
    </source>
</evidence>
<evidence type="ECO:0000259" key="2">
    <source>
        <dbReference type="PROSITE" id="PS50020"/>
    </source>
</evidence>
<dbReference type="PANTHER" id="PTHR12509:SF9">
    <property type="entry name" value="SPERM FLAGELLAR PROTEIN 1 ISOFORM X1"/>
    <property type="match status" value="1"/>
</dbReference>
<dbReference type="InterPro" id="IPR036872">
    <property type="entry name" value="CH_dom_sf"/>
</dbReference>
<feature type="compositionally biased region" description="Acidic residues" evidence="1">
    <location>
        <begin position="412"/>
        <end position="430"/>
    </location>
</feature>
<dbReference type="Proteomes" id="UP001165060">
    <property type="component" value="Unassembled WGS sequence"/>
</dbReference>
<dbReference type="Gene3D" id="2.20.70.10">
    <property type="match status" value="2"/>
</dbReference>
<dbReference type="InterPro" id="IPR036020">
    <property type="entry name" value="WW_dom_sf"/>
</dbReference>
<dbReference type="PROSITE" id="PS01159">
    <property type="entry name" value="WW_DOMAIN_1"/>
    <property type="match status" value="1"/>
</dbReference>
<feature type="compositionally biased region" description="Pro residues" evidence="1">
    <location>
        <begin position="356"/>
        <end position="370"/>
    </location>
</feature>
<dbReference type="SUPFAM" id="SSF51045">
    <property type="entry name" value="WW domain"/>
    <property type="match status" value="1"/>
</dbReference>
<dbReference type="PROSITE" id="PS50020">
    <property type="entry name" value="WW_DOMAIN_2"/>
    <property type="match status" value="1"/>
</dbReference>
<dbReference type="CDD" id="cd00201">
    <property type="entry name" value="WW"/>
    <property type="match status" value="2"/>
</dbReference>
<gene>
    <name evidence="3" type="ORF">TeGR_g14476</name>
</gene>
<reference evidence="3 4" key="1">
    <citation type="journal article" date="2023" name="Commun. Biol.">
        <title>Genome analysis of Parmales, the sister group of diatoms, reveals the evolutionary specialization of diatoms from phago-mixotrophs to photoautotrophs.</title>
        <authorList>
            <person name="Ban H."/>
            <person name="Sato S."/>
            <person name="Yoshikawa S."/>
            <person name="Yamada K."/>
            <person name="Nakamura Y."/>
            <person name="Ichinomiya M."/>
            <person name="Sato N."/>
            <person name="Blanc-Mathieu R."/>
            <person name="Endo H."/>
            <person name="Kuwata A."/>
            <person name="Ogata H."/>
        </authorList>
    </citation>
    <scope>NUCLEOTIDE SEQUENCE [LARGE SCALE GENOMIC DNA]</scope>
</reference>
<feature type="non-terminal residue" evidence="3">
    <location>
        <position position="1"/>
    </location>
</feature>
<feature type="region of interest" description="Disordered" evidence="1">
    <location>
        <begin position="344"/>
        <end position="475"/>
    </location>
</feature>
<dbReference type="InterPro" id="IPR010441">
    <property type="entry name" value="CH_2"/>
</dbReference>
<sequence>SDGVIVENLVHRSFPRIIQMHNYTATNNTAAKVDNWSTLNTKVLSKLKCPIASESVGKIAARDNSTKLVVDFLRELRLKMRAYEPLYAASGNPSLSDQKKRDANRSKGPYISKEGLSVNAIIKSDTRRASKLGAGLKIPGDASVDGGSVSIASTITRSTSGISPPQRMRQKSDADVSRRPSRIAAGISASLMNLSADEAVPLGNAGRKVQQKQRSKQREEEAKLLRKKNAKRLSVQEMDDMFETITSKMNVELTEHSEQLDRLDVKSRQFDQHMKALREANQKDMDKTDKVLARALRTDDKKGIEPGFAMGRPEFIKAPSIDFSEDGGEGLNSSFVGLVSPHSNQLEEIGDDGGGAPPPPPPPSHPPPPHILAKAKGGEASFDEVDGTPAKPRGSLLNSLSIASIGERGGGEEGEEEDSDDLADFDEGDAEAARELHKKRLTFDAGAAADEEGGEEETPTKMGTTPMGRPSPATEVARKVRLSISGPAGSPAPPALAPSPTGVDWCEIMHEEHGRHYYMHHTGVSQWEKPTEGCVQCTDPGSGKIYYVDMATGASSWTAPEVAAQ</sequence>
<protein>
    <recommendedName>
        <fullName evidence="2">WW domain-containing protein</fullName>
    </recommendedName>
</protein>
<accession>A0ABQ6MEM4</accession>
<dbReference type="Pfam" id="PF06294">
    <property type="entry name" value="CH_2"/>
    <property type="match status" value="1"/>
</dbReference>
<evidence type="ECO:0000313" key="4">
    <source>
        <dbReference type="Proteomes" id="UP001165060"/>
    </source>
</evidence>
<dbReference type="EMBL" id="BRYB01004035">
    <property type="protein sequence ID" value="GMI24656.1"/>
    <property type="molecule type" value="Genomic_DNA"/>
</dbReference>
<feature type="domain" description="WW" evidence="2">
    <location>
        <begin position="499"/>
        <end position="532"/>
    </location>
</feature>
<organism evidence="3 4">
    <name type="scientific">Tetraparma gracilis</name>
    <dbReference type="NCBI Taxonomy" id="2962635"/>
    <lineage>
        <taxon>Eukaryota</taxon>
        <taxon>Sar</taxon>
        <taxon>Stramenopiles</taxon>
        <taxon>Ochrophyta</taxon>
        <taxon>Bolidophyceae</taxon>
        <taxon>Parmales</taxon>
        <taxon>Triparmaceae</taxon>
        <taxon>Tetraparma</taxon>
    </lineage>
</organism>
<dbReference type="Gene3D" id="1.10.418.10">
    <property type="entry name" value="Calponin-like domain"/>
    <property type="match status" value="1"/>
</dbReference>
<dbReference type="SMART" id="SM00456">
    <property type="entry name" value="WW"/>
    <property type="match status" value="2"/>
</dbReference>
<comment type="caution">
    <text evidence="3">The sequence shown here is derived from an EMBL/GenBank/DDBJ whole genome shotgun (WGS) entry which is preliminary data.</text>
</comment>
<dbReference type="InterPro" id="IPR052111">
    <property type="entry name" value="Spermatogenesis_Ciliary_MAP"/>
</dbReference>
<feature type="region of interest" description="Disordered" evidence="1">
    <location>
        <begin position="157"/>
        <end position="179"/>
    </location>
</feature>
<dbReference type="InterPro" id="IPR001202">
    <property type="entry name" value="WW_dom"/>
</dbReference>
<feature type="region of interest" description="Disordered" evidence="1">
    <location>
        <begin position="89"/>
        <end position="109"/>
    </location>
</feature>
<proteinExistence type="predicted"/>
<dbReference type="Pfam" id="PF00397">
    <property type="entry name" value="WW"/>
    <property type="match status" value="1"/>
</dbReference>
<name>A0ABQ6MEM4_9STRA</name>
<dbReference type="PANTHER" id="PTHR12509">
    <property type="entry name" value="SPERMATOGENESIS-ASSOCIATED 4-RELATED"/>
    <property type="match status" value="1"/>
</dbReference>
<evidence type="ECO:0000313" key="3">
    <source>
        <dbReference type="EMBL" id="GMI24656.1"/>
    </source>
</evidence>